<dbReference type="InterPro" id="IPR010156">
    <property type="entry name" value="CRISPR-assoc_prot_Cas6"/>
</dbReference>
<feature type="site" description="Transition state stabilizer" evidence="5">
    <location>
        <position position="56"/>
    </location>
</feature>
<dbReference type="Pfam" id="PF21350">
    <property type="entry name" value="Cas6_I-A"/>
    <property type="match status" value="1"/>
</dbReference>
<dbReference type="CDD" id="cd21140">
    <property type="entry name" value="Cas6_I-like"/>
    <property type="match status" value="1"/>
</dbReference>
<dbReference type="Gene3D" id="3.30.70.1890">
    <property type="match status" value="1"/>
</dbReference>
<keyword evidence="9" id="KW-1185">Reference proteome</keyword>
<dbReference type="PANTHER" id="PTHR36984">
    <property type="entry name" value="CRISPR-ASSOCIATED ENDORIBONUCLEASE CAS6 1"/>
    <property type="match status" value="1"/>
</dbReference>
<evidence type="ECO:0000259" key="7">
    <source>
        <dbReference type="Pfam" id="PF01881"/>
    </source>
</evidence>
<dbReference type="AlphaFoldDB" id="A0A8J8GIN0"/>
<gene>
    <name evidence="8" type="primary">cas6</name>
    <name evidence="8" type="ORF">HR057_14835</name>
</gene>
<dbReference type="Proteomes" id="UP000625804">
    <property type="component" value="Unassembled WGS sequence"/>
</dbReference>
<dbReference type="RefSeq" id="WP_173732231.1">
    <property type="nucleotide sequence ID" value="NZ_JABTTE010000026.1"/>
</dbReference>
<evidence type="ECO:0000256" key="4">
    <source>
        <dbReference type="PIRNR" id="PIRNR005054"/>
    </source>
</evidence>
<evidence type="ECO:0000256" key="2">
    <source>
        <dbReference type="ARBA" id="ARBA00022884"/>
    </source>
</evidence>
<evidence type="ECO:0000256" key="3">
    <source>
        <dbReference type="ARBA" id="ARBA00023118"/>
    </source>
</evidence>
<dbReference type="GO" id="GO:0016788">
    <property type="term" value="F:hydrolase activity, acting on ester bonds"/>
    <property type="evidence" value="ECO:0007669"/>
    <property type="project" value="InterPro"/>
</dbReference>
<evidence type="ECO:0000313" key="8">
    <source>
        <dbReference type="EMBL" id="NSL53030.1"/>
    </source>
</evidence>
<accession>A0A8J8GIN0</accession>
<dbReference type="PANTHER" id="PTHR36984:SF1">
    <property type="entry name" value="CRISPR-ASSOCIATED ENDORIBONUCLEASE CAS6 1"/>
    <property type="match status" value="1"/>
</dbReference>
<evidence type="ECO:0000313" key="9">
    <source>
        <dbReference type="Proteomes" id="UP000625804"/>
    </source>
</evidence>
<evidence type="ECO:0000256" key="6">
    <source>
        <dbReference type="PIRSR" id="PIRSR005054-50"/>
    </source>
</evidence>
<feature type="active site" description="Proton donor" evidence="6">
    <location>
        <position position="44"/>
    </location>
</feature>
<dbReference type="NCBIfam" id="TIGR01877">
    <property type="entry name" value="cas_cas6"/>
    <property type="match status" value="1"/>
</dbReference>
<reference evidence="8" key="1">
    <citation type="submission" date="2020-06" db="EMBL/GenBank/DDBJ databases">
        <title>A novel thermopfilic bacterium from Erzurum, Turkey.</title>
        <authorList>
            <person name="Adiguzel A."/>
            <person name="Ay H."/>
            <person name="Baltaci M.O."/>
        </authorList>
    </citation>
    <scope>NUCLEOTIDE SEQUENCE</scope>
    <source>
        <strain evidence="8">P2</strain>
    </source>
</reference>
<comment type="function">
    <text evidence="4">CRISPR (clustered regularly interspaced short palindromic repeat), is an adaptive immune system that provides protection against mobile genetic elements (viruses, transposable elements and conjugative plasmids). CRISPR clusters contain sequences complementary to antecedent mobile elements and target invading nucleic acids. CRISPR clusters are transcribed and processed into CRISPR RNA (crRNA).</text>
</comment>
<dbReference type="Pfam" id="PF01881">
    <property type="entry name" value="Cas_Cas6_C"/>
    <property type="match status" value="1"/>
</dbReference>
<dbReference type="InterPro" id="IPR045747">
    <property type="entry name" value="CRISPR-assoc_prot_Cas6_N_sf"/>
</dbReference>
<proteinExistence type="inferred from homology"/>
<dbReference type="Gene3D" id="3.30.70.1900">
    <property type="match status" value="1"/>
</dbReference>
<evidence type="ECO:0000256" key="1">
    <source>
        <dbReference type="ARBA" id="ARBA00005937"/>
    </source>
</evidence>
<comment type="caution">
    <text evidence="8">The sequence shown here is derived from an EMBL/GenBank/DDBJ whole genome shotgun (WGS) entry which is preliminary data.</text>
</comment>
<evidence type="ECO:0000256" key="5">
    <source>
        <dbReference type="PIRSR" id="PIRSR005054-1"/>
    </source>
</evidence>
<keyword evidence="3" id="KW-0051">Antiviral defense</keyword>
<protein>
    <recommendedName>
        <fullName evidence="4">CRISPR-associated endoribonuclease</fullName>
    </recommendedName>
</protein>
<comment type="similarity">
    <text evidence="1 4">Belongs to the CRISPR-associated protein Cas6/Cse3/CasE family.</text>
</comment>
<dbReference type="GO" id="GO:0051607">
    <property type="term" value="P:defense response to virus"/>
    <property type="evidence" value="ECO:0007669"/>
    <property type="project" value="UniProtKB-KW"/>
</dbReference>
<organism evidence="8 9">
    <name type="scientific">Calidifontibacillus erzurumensis</name>
    <dbReference type="NCBI Taxonomy" id="2741433"/>
    <lineage>
        <taxon>Bacteria</taxon>
        <taxon>Bacillati</taxon>
        <taxon>Bacillota</taxon>
        <taxon>Bacilli</taxon>
        <taxon>Bacillales</taxon>
        <taxon>Bacillaceae</taxon>
        <taxon>Calidifontibacillus/Schinkia group</taxon>
        <taxon>Calidifontibacillus</taxon>
    </lineage>
</organism>
<dbReference type="GO" id="GO:0003723">
    <property type="term" value="F:RNA binding"/>
    <property type="evidence" value="ECO:0007669"/>
    <property type="project" value="UniProtKB-KW"/>
</dbReference>
<dbReference type="InterPro" id="IPR049435">
    <property type="entry name" value="Cas_Cas6_C"/>
</dbReference>
<feature type="domain" description="CRISPR associated protein Cas6 C-terminal" evidence="7">
    <location>
        <begin position="128"/>
        <end position="247"/>
    </location>
</feature>
<keyword evidence="2" id="KW-0694">RNA-binding</keyword>
<name>A0A8J8GIN0_9BACI</name>
<sequence>MRLQIKFTPLENNMLTLPLEKYQQVLQGAIYKNIADQDFSTFIHDVGFQYEKRRFKLFTFSQLKGLNKVNLKDKTITFYNQISWTISSVLPQFIRFLGQSFLQTEFFELFGQKMVVVEIRYIDSASIEASKCKIKMLSPITVYSTYVDRIGKKITQYYSPSDPAFSYLIIENLYKKYEAFYGQKTNDQISICPIGNKHKKIVTRFKGFIINAWSGEYLLEGDPKLISFAYDVGLGHKCSMGFGLFEIIKTNDLT</sequence>
<dbReference type="PIRSF" id="PIRSF005054">
    <property type="entry name" value="PF1131"/>
    <property type="match status" value="1"/>
</dbReference>
<dbReference type="EMBL" id="JABTTE010000026">
    <property type="protein sequence ID" value="NSL53030.1"/>
    <property type="molecule type" value="Genomic_DNA"/>
</dbReference>
<feature type="active site" description="Proton acceptor" evidence="6">
    <location>
        <position position="31"/>
    </location>
</feature>